<sequence>MRMANSMRRIAMMLRVLVLAVLAGAGLSGEAAAHAALTGTDPVDGAVLAAPPPRLALTFSEPVSPIALRLIGPDGAATALDRYSLRDRTLEIAAPDGLADGTHVLSWRVISEDGHPVGGALVFSIGAPSAAAPIVADAGDPAARAGLWAARVALYVGLFVGVGGVFGRLWLGGDAGPGRAALLGVLGLGAAGTVLSAGLQGLDTLGAGLAALASPAVWSAGLGTSFGRTVVLALAALALAAVALIRGAGRLALGLGATAALLAAGSLGASGHASAASPGWLMRSMVVVHAAGILVWIGALPPLAATLRAGPATARPALARFSAVIPVVVAAIVGAGTVLAVVQVEAPAALTATDYGRVFLVKLALLAPLFALAGWNRWRLTRPALAGRTAETRRLRRIVVAEILLAAAILGVAATWRFTPPPRALAIADAAPAAIHIHTARAMVDLSLTPGRAGRVDVAAGLMTGDFGPLDAKEVTFVFALPAAGIEPIRRRAAKGADALWRAADVTLPLGGAWTVRVDILISDFEIVRVTGEIPLRN</sequence>
<dbReference type="RefSeq" id="WP_197309483.1">
    <property type="nucleotide sequence ID" value="NZ_JADZLT010000036.1"/>
</dbReference>
<evidence type="ECO:0000256" key="1">
    <source>
        <dbReference type="ARBA" id="ARBA00004651"/>
    </source>
</evidence>
<evidence type="ECO:0000256" key="9">
    <source>
        <dbReference type="SAM" id="Phobius"/>
    </source>
</evidence>
<evidence type="ECO:0000259" key="11">
    <source>
        <dbReference type="Pfam" id="PF04234"/>
    </source>
</evidence>
<dbReference type="InterPro" id="IPR032694">
    <property type="entry name" value="CopC/D"/>
</dbReference>
<dbReference type="EMBL" id="JADZLT010000036">
    <property type="protein sequence ID" value="MBH0236386.1"/>
    <property type="molecule type" value="Genomic_DNA"/>
</dbReference>
<dbReference type="GO" id="GO:0046688">
    <property type="term" value="P:response to copper ion"/>
    <property type="evidence" value="ECO:0007669"/>
    <property type="project" value="InterPro"/>
</dbReference>
<reference evidence="13" key="1">
    <citation type="submission" date="2020-12" db="EMBL/GenBank/DDBJ databases">
        <title>Methylobrevis albus sp. nov., isolated from fresh water lack sediment.</title>
        <authorList>
            <person name="Zou Q."/>
        </authorList>
    </citation>
    <scope>NUCLEOTIDE SEQUENCE</scope>
    <source>
        <strain evidence="13">L22</strain>
    </source>
</reference>
<keyword evidence="8 9" id="KW-0472">Membrane</keyword>
<feature type="transmembrane region" description="Helical" evidence="9">
    <location>
        <begin position="222"/>
        <end position="244"/>
    </location>
</feature>
<dbReference type="Pfam" id="PF04234">
    <property type="entry name" value="CopC"/>
    <property type="match status" value="1"/>
</dbReference>
<feature type="transmembrane region" description="Helical" evidence="9">
    <location>
        <begin position="251"/>
        <end position="269"/>
    </location>
</feature>
<dbReference type="GO" id="GO:0006825">
    <property type="term" value="P:copper ion transport"/>
    <property type="evidence" value="ECO:0007669"/>
    <property type="project" value="InterPro"/>
</dbReference>
<keyword evidence="5 10" id="KW-0732">Signal</keyword>
<accession>A0A931HZB1</accession>
<dbReference type="PANTHER" id="PTHR34820">
    <property type="entry name" value="INNER MEMBRANE PROTEIN YEBZ"/>
    <property type="match status" value="1"/>
</dbReference>
<dbReference type="GO" id="GO:0042597">
    <property type="term" value="C:periplasmic space"/>
    <property type="evidence" value="ECO:0007669"/>
    <property type="project" value="InterPro"/>
</dbReference>
<name>A0A931HZB1_9HYPH</name>
<keyword evidence="4" id="KW-0479">Metal-binding</keyword>
<dbReference type="GO" id="GO:0005886">
    <property type="term" value="C:plasma membrane"/>
    <property type="evidence" value="ECO:0007669"/>
    <property type="project" value="UniProtKB-SubCell"/>
</dbReference>
<feature type="transmembrane region" description="Helical" evidence="9">
    <location>
        <begin position="359"/>
        <end position="378"/>
    </location>
</feature>
<evidence type="ECO:0000256" key="6">
    <source>
        <dbReference type="ARBA" id="ARBA00022989"/>
    </source>
</evidence>
<keyword evidence="14" id="KW-1185">Reference proteome</keyword>
<feature type="domain" description="Copper resistance protein D" evidence="12">
    <location>
        <begin position="317"/>
        <end position="416"/>
    </location>
</feature>
<feature type="transmembrane region" description="Helical" evidence="9">
    <location>
        <begin position="180"/>
        <end position="202"/>
    </location>
</feature>
<gene>
    <name evidence="13" type="ORF">I5731_00995</name>
</gene>
<keyword evidence="6 9" id="KW-1133">Transmembrane helix</keyword>
<dbReference type="Proteomes" id="UP000631694">
    <property type="component" value="Unassembled WGS sequence"/>
</dbReference>
<feature type="transmembrane region" description="Helical" evidence="9">
    <location>
        <begin position="281"/>
        <end position="305"/>
    </location>
</feature>
<dbReference type="PANTHER" id="PTHR34820:SF4">
    <property type="entry name" value="INNER MEMBRANE PROTEIN YEBZ"/>
    <property type="match status" value="1"/>
</dbReference>
<feature type="signal peptide" evidence="10">
    <location>
        <begin position="1"/>
        <end position="35"/>
    </location>
</feature>
<evidence type="ECO:0000256" key="4">
    <source>
        <dbReference type="ARBA" id="ARBA00022723"/>
    </source>
</evidence>
<organism evidence="13 14">
    <name type="scientific">Methylobrevis albus</name>
    <dbReference type="NCBI Taxonomy" id="2793297"/>
    <lineage>
        <taxon>Bacteria</taxon>
        <taxon>Pseudomonadati</taxon>
        <taxon>Pseudomonadota</taxon>
        <taxon>Alphaproteobacteria</taxon>
        <taxon>Hyphomicrobiales</taxon>
        <taxon>Pleomorphomonadaceae</taxon>
        <taxon>Methylobrevis</taxon>
    </lineage>
</organism>
<evidence type="ECO:0000259" key="12">
    <source>
        <dbReference type="Pfam" id="PF05425"/>
    </source>
</evidence>
<dbReference type="InterPro" id="IPR008457">
    <property type="entry name" value="Cu-R_CopD_dom"/>
</dbReference>
<protein>
    <submittedName>
        <fullName evidence="13">CopD family protein</fullName>
    </submittedName>
</protein>
<evidence type="ECO:0000256" key="7">
    <source>
        <dbReference type="ARBA" id="ARBA00023008"/>
    </source>
</evidence>
<evidence type="ECO:0000256" key="5">
    <source>
        <dbReference type="ARBA" id="ARBA00022729"/>
    </source>
</evidence>
<evidence type="ECO:0000313" key="14">
    <source>
        <dbReference type="Proteomes" id="UP000631694"/>
    </source>
</evidence>
<keyword evidence="2" id="KW-1003">Cell membrane</keyword>
<comment type="caution">
    <text evidence="13">The sequence shown here is derived from an EMBL/GenBank/DDBJ whole genome shotgun (WGS) entry which is preliminary data.</text>
</comment>
<feature type="domain" description="CopC" evidence="11">
    <location>
        <begin position="34"/>
        <end position="125"/>
    </location>
</feature>
<dbReference type="AlphaFoldDB" id="A0A931HZB1"/>
<evidence type="ECO:0000256" key="8">
    <source>
        <dbReference type="ARBA" id="ARBA00023136"/>
    </source>
</evidence>
<feature type="transmembrane region" description="Helical" evidence="9">
    <location>
        <begin position="317"/>
        <end position="339"/>
    </location>
</feature>
<dbReference type="Gene3D" id="2.60.40.1220">
    <property type="match status" value="1"/>
</dbReference>
<feature type="transmembrane region" description="Helical" evidence="9">
    <location>
        <begin position="152"/>
        <end position="171"/>
    </location>
</feature>
<evidence type="ECO:0000256" key="2">
    <source>
        <dbReference type="ARBA" id="ARBA00022475"/>
    </source>
</evidence>
<feature type="transmembrane region" description="Helical" evidence="9">
    <location>
        <begin position="399"/>
        <end position="418"/>
    </location>
</feature>
<evidence type="ECO:0000256" key="3">
    <source>
        <dbReference type="ARBA" id="ARBA00022692"/>
    </source>
</evidence>
<keyword evidence="3 9" id="KW-0812">Transmembrane</keyword>
<keyword evidence="7" id="KW-0186">Copper</keyword>
<evidence type="ECO:0000313" key="13">
    <source>
        <dbReference type="EMBL" id="MBH0236386.1"/>
    </source>
</evidence>
<dbReference type="GO" id="GO:0005507">
    <property type="term" value="F:copper ion binding"/>
    <property type="evidence" value="ECO:0007669"/>
    <property type="project" value="InterPro"/>
</dbReference>
<comment type="subcellular location">
    <subcellularLocation>
        <location evidence="1">Cell membrane</location>
        <topology evidence="1">Multi-pass membrane protein</topology>
    </subcellularLocation>
</comment>
<dbReference type="SUPFAM" id="SSF81296">
    <property type="entry name" value="E set domains"/>
    <property type="match status" value="1"/>
</dbReference>
<dbReference type="InterPro" id="IPR014756">
    <property type="entry name" value="Ig_E-set"/>
</dbReference>
<dbReference type="InterPro" id="IPR007348">
    <property type="entry name" value="CopC_dom"/>
</dbReference>
<evidence type="ECO:0000256" key="10">
    <source>
        <dbReference type="SAM" id="SignalP"/>
    </source>
</evidence>
<dbReference type="Pfam" id="PF05425">
    <property type="entry name" value="CopD"/>
    <property type="match status" value="1"/>
</dbReference>
<proteinExistence type="predicted"/>
<feature type="chain" id="PRO_5037412249" evidence="10">
    <location>
        <begin position="36"/>
        <end position="538"/>
    </location>
</feature>
<dbReference type="InterPro" id="IPR014755">
    <property type="entry name" value="Cu-Rt/internalin_Ig-like"/>
</dbReference>